<gene>
    <name evidence="1" type="ORF">LF1_08310</name>
</gene>
<protein>
    <submittedName>
        <fullName evidence="1">Uncharacterized protein</fullName>
    </submittedName>
</protein>
<keyword evidence="2" id="KW-1185">Reference proteome</keyword>
<organism evidence="1 2">
    <name type="scientific">Rubripirellula obstinata</name>
    <dbReference type="NCBI Taxonomy" id="406547"/>
    <lineage>
        <taxon>Bacteria</taxon>
        <taxon>Pseudomonadati</taxon>
        <taxon>Planctomycetota</taxon>
        <taxon>Planctomycetia</taxon>
        <taxon>Pirellulales</taxon>
        <taxon>Pirellulaceae</taxon>
        <taxon>Rubripirellula</taxon>
    </lineage>
</organism>
<dbReference type="OrthoDB" id="232875at2"/>
<reference evidence="1 2" key="1">
    <citation type="submission" date="2019-08" db="EMBL/GenBank/DDBJ databases">
        <title>Deep-cultivation of Planctomycetes and their phenomic and genomic characterization uncovers novel biology.</title>
        <authorList>
            <person name="Wiegand S."/>
            <person name="Jogler M."/>
            <person name="Boedeker C."/>
            <person name="Pinto D."/>
            <person name="Vollmers J."/>
            <person name="Rivas-Marin E."/>
            <person name="Kohn T."/>
            <person name="Peeters S.H."/>
            <person name="Heuer A."/>
            <person name="Rast P."/>
            <person name="Oberbeckmann S."/>
            <person name="Bunk B."/>
            <person name="Jeske O."/>
            <person name="Meyerdierks A."/>
            <person name="Storesund J.E."/>
            <person name="Kallscheuer N."/>
            <person name="Luecker S."/>
            <person name="Lage O.M."/>
            <person name="Pohl T."/>
            <person name="Merkel B.J."/>
            <person name="Hornburger P."/>
            <person name="Mueller R.-W."/>
            <person name="Bruemmer F."/>
            <person name="Labrenz M."/>
            <person name="Spormann A.M."/>
            <person name="Op Den Camp H."/>
            <person name="Overmann J."/>
            <person name="Amann R."/>
            <person name="Jetten M.S.M."/>
            <person name="Mascher T."/>
            <person name="Medema M.H."/>
            <person name="Devos D.P."/>
            <person name="Kaster A.-K."/>
            <person name="Ovreas L."/>
            <person name="Rohde M."/>
            <person name="Galperin M.Y."/>
            <person name="Jogler C."/>
        </authorList>
    </citation>
    <scope>NUCLEOTIDE SEQUENCE [LARGE SCALE GENOMIC DNA]</scope>
    <source>
        <strain evidence="1 2">LF1</strain>
    </source>
</reference>
<name>A0A5B1CEM3_9BACT</name>
<evidence type="ECO:0000313" key="2">
    <source>
        <dbReference type="Proteomes" id="UP000322699"/>
    </source>
</evidence>
<proteinExistence type="predicted"/>
<dbReference type="AlphaFoldDB" id="A0A5B1CEM3"/>
<evidence type="ECO:0000313" key="1">
    <source>
        <dbReference type="EMBL" id="KAA1258315.1"/>
    </source>
</evidence>
<dbReference type="RefSeq" id="WP_068259311.1">
    <property type="nucleotide sequence ID" value="NZ_LWSK01000009.1"/>
</dbReference>
<accession>A0A5B1CEM3</accession>
<dbReference type="EMBL" id="VRLW01000001">
    <property type="protein sequence ID" value="KAA1258315.1"/>
    <property type="molecule type" value="Genomic_DNA"/>
</dbReference>
<dbReference type="Proteomes" id="UP000322699">
    <property type="component" value="Unassembled WGS sequence"/>
</dbReference>
<comment type="caution">
    <text evidence="1">The sequence shown here is derived from an EMBL/GenBank/DDBJ whole genome shotgun (WGS) entry which is preliminary data.</text>
</comment>
<sequence>MATFNPKHFTDAEVLRTIKPEHLCKLVQPHAAYFGDRGLSLPSARQAATLDVDRLAKILESPDEAIPQDLLNAIGYIDEMATPGGMDGLLPKAIEAKMPFDQDEDHSPADIAVQVWLFDPMILQREHIWHTWKPPRRMDCFRIAPGKHADLFEITDERCKKAAADIGSWLAANNRTAYCDLAYRVTEEGFDFSIQRGDPFTRKPTVEENTIGNVHYRPANRDKVVFNHEELMVKINTPIRRALPIYQRVFGNLLYDDPEFFTDTNIISLRPLEELGAKALTFGDVGSIEEVLFVEYCVDLGGDQDATFTYKAKNIIEDMKQRNRELTFEGRLKSATFRIRYRGSRTSRTLKLYDGNATCYTRDGNATHAEQWMRLRNFVIETNAQVESDVEIDDQTLAIH</sequence>